<proteinExistence type="predicted"/>
<organism evidence="2 3">
    <name type="scientific">Staphylococcus haemolyticus</name>
    <dbReference type="NCBI Taxonomy" id="1283"/>
    <lineage>
        <taxon>Bacteria</taxon>
        <taxon>Bacillati</taxon>
        <taxon>Bacillota</taxon>
        <taxon>Bacilli</taxon>
        <taxon>Bacillales</taxon>
        <taxon>Staphylococcaceae</taxon>
        <taxon>Staphylococcus</taxon>
    </lineage>
</organism>
<evidence type="ECO:0000313" key="3">
    <source>
        <dbReference type="Proteomes" id="UP000053523"/>
    </source>
</evidence>
<evidence type="ECO:0000313" key="2">
    <source>
        <dbReference type="EMBL" id="PNN29329.1"/>
    </source>
</evidence>
<gene>
    <name evidence="2" type="ORF">AL503_004270</name>
</gene>
<dbReference type="AlphaFoldDB" id="A0A2K0AWE5"/>
<feature type="domain" description="TscT toxin" evidence="1">
    <location>
        <begin position="1"/>
        <end position="91"/>
    </location>
</feature>
<comment type="caution">
    <text evidence="2">The sequence shown here is derived from an EMBL/GenBank/DDBJ whole genome shotgun (WGS) entry which is preliminary data.</text>
</comment>
<dbReference type="NCBIfam" id="NF047366">
    <property type="entry name" value="TscT"/>
    <property type="match status" value="1"/>
</dbReference>
<dbReference type="Pfam" id="PF07342">
    <property type="entry name" value="TscT"/>
    <property type="match status" value="1"/>
</dbReference>
<name>A0A2K0AWE5_STAHA</name>
<evidence type="ECO:0000259" key="1">
    <source>
        <dbReference type="Pfam" id="PF07342"/>
    </source>
</evidence>
<accession>A0A2K0AWE5</accession>
<dbReference type="EMBL" id="LORN02000014">
    <property type="protein sequence ID" value="PNN29329.1"/>
    <property type="molecule type" value="Genomic_DNA"/>
</dbReference>
<dbReference type="RefSeq" id="WP_070495536.1">
    <property type="nucleotide sequence ID" value="NZ_CP128651.1"/>
</dbReference>
<dbReference type="Proteomes" id="UP000053523">
    <property type="component" value="Unassembled WGS sequence"/>
</dbReference>
<reference evidence="2 3" key="1">
    <citation type="submission" date="2017-12" db="EMBL/GenBank/DDBJ databases">
        <title>FDA dAtabase for Regulatory Grade micrObial Sequences (FDA-ARGOS): Supporting development and validation of Infectious Disease Dx tests.</title>
        <authorList>
            <person name="Hoffmann M."/>
            <person name="Allard M."/>
            <person name="Evans P."/>
            <person name="Brown E."/>
            <person name="Tallon L."/>
            <person name="Sadzewicz L."/>
            <person name="Sengamalay N."/>
            <person name="Ott S."/>
            <person name="Godinez A."/>
            <person name="Nagaraj S."/>
            <person name="Vavikolanu K."/>
            <person name="Aluvathingal J."/>
            <person name="Nadendla S."/>
            <person name="Sichtig H."/>
        </authorList>
    </citation>
    <scope>NUCLEOTIDE SEQUENCE [LARGE SCALE GENOMIC DNA]</scope>
    <source>
        <strain evidence="2 3">FDAARGOS_148</strain>
    </source>
</reference>
<dbReference type="InterPro" id="IPR009942">
    <property type="entry name" value="DUF1474"/>
</dbReference>
<sequence length="102" mass="12273">MNFELNNVLSDIEVLKEKIDDVVTSFVWFNDEYFTHDPSYMLNKKDILEHGWRYHEHRIKNSQTIDLMLMYQKDFGELIERFKRIEKTLPDNDSLATKSDNA</sequence>
<protein>
    <submittedName>
        <fullName evidence="2">DUF1474 domain-containing protein</fullName>
    </submittedName>
</protein>